<dbReference type="SUPFAM" id="SSF57701">
    <property type="entry name" value="Zn2/Cys6 DNA-binding domain"/>
    <property type="match status" value="1"/>
</dbReference>
<sequence>MHTYVPASPIPVRDAWLSLWLTHNPTFNPFTALCLNYILPPFICYITGTKTTMRSGSLPAPPAEEPKLTLYRNSTSASIKPIQPVRRNSKRAYSSAATIRQHRHRAAHATGMDGRNKRVKKACGQCRMKKSKGDTGFPCRQCKDRGLICMGGVPKTSKYKQLPKGYAEVLENTQSILVMTIRKLYFKFKAQQIEHMPLKEPMKDEDSSMWNRTERASPSKLYHSNIEHDYQEAAFSYINTIALSPQNSISSAGLNFLSLPPVVDSSTLLPSPAMSNFAAWPMAKPQPTDLNLTFQQRNGMMANMNFLNQGHVEFEVDIIKPDDLLHTSPEALGMDDSMLYSGYTG</sequence>
<protein>
    <recommendedName>
        <fullName evidence="2">Zn(2)-C6 fungal-type domain-containing protein</fullName>
    </recommendedName>
</protein>
<organism evidence="3">
    <name type="scientific">Fusarium oxysporum (strain Fo5176)</name>
    <name type="common">Fusarium vascular wilt</name>
    <dbReference type="NCBI Taxonomy" id="660025"/>
    <lineage>
        <taxon>Eukaryota</taxon>
        <taxon>Fungi</taxon>
        <taxon>Dikarya</taxon>
        <taxon>Ascomycota</taxon>
        <taxon>Pezizomycotina</taxon>
        <taxon>Sordariomycetes</taxon>
        <taxon>Hypocreomycetidae</taxon>
        <taxon>Hypocreales</taxon>
        <taxon>Nectriaceae</taxon>
        <taxon>Fusarium</taxon>
        <taxon>Fusarium oxysporum species complex</taxon>
    </lineage>
</organism>
<dbReference type="GO" id="GO:0008270">
    <property type="term" value="F:zinc ion binding"/>
    <property type="evidence" value="ECO:0007669"/>
    <property type="project" value="InterPro"/>
</dbReference>
<feature type="domain" description="Zn(2)-C6 fungal-type" evidence="2">
    <location>
        <begin position="117"/>
        <end position="160"/>
    </location>
</feature>
<keyword evidence="1" id="KW-0539">Nucleus</keyword>
<proteinExistence type="predicted"/>
<accession>F9GE35</accession>
<dbReference type="STRING" id="660025.F9GE35"/>
<evidence type="ECO:0000259" key="2">
    <source>
        <dbReference type="SMART" id="SM00066"/>
    </source>
</evidence>
<dbReference type="Gene3D" id="4.10.240.10">
    <property type="entry name" value="Zn(2)-C6 fungal-type DNA-binding domain"/>
    <property type="match status" value="1"/>
</dbReference>
<dbReference type="AlphaFoldDB" id="F9GE35"/>
<reference evidence="3" key="1">
    <citation type="journal article" date="2012" name="Mol. Plant Microbe Interact.">
        <title>A highly conserved effector in Fusarium oxysporum is required for full virulence on Arabidopsis.</title>
        <authorList>
            <person name="Thatcher L.F."/>
            <person name="Gardiner D.M."/>
            <person name="Kazan K."/>
            <person name="Manners J."/>
        </authorList>
    </citation>
    <scope>NUCLEOTIDE SEQUENCE [LARGE SCALE GENOMIC DNA]</scope>
    <source>
        <strain evidence="3">Fo5176</strain>
    </source>
</reference>
<evidence type="ECO:0000313" key="3">
    <source>
        <dbReference type="EMBL" id="EGU72572.1"/>
    </source>
</evidence>
<evidence type="ECO:0000256" key="1">
    <source>
        <dbReference type="ARBA" id="ARBA00023242"/>
    </source>
</evidence>
<dbReference type="SMART" id="SM00066">
    <property type="entry name" value="GAL4"/>
    <property type="match status" value="1"/>
</dbReference>
<dbReference type="InterPro" id="IPR052783">
    <property type="entry name" value="Metabolic/Drug-Res_Regulator"/>
</dbReference>
<gene>
    <name evidence="3" type="ORF">FOXB_16919</name>
</gene>
<dbReference type="PANTHER" id="PTHR47655:SF3">
    <property type="entry name" value="ZN(II)2CYS6 TRANSCRIPTION FACTOR (EUROFUNG)"/>
    <property type="match status" value="1"/>
</dbReference>
<dbReference type="PANTHER" id="PTHR47655">
    <property type="entry name" value="QUINIC ACID UTILIZATION ACTIVATOR"/>
    <property type="match status" value="1"/>
</dbReference>
<dbReference type="EMBL" id="AFQF01006035">
    <property type="protein sequence ID" value="EGU72572.1"/>
    <property type="molecule type" value="Genomic_DNA"/>
</dbReference>
<comment type="caution">
    <text evidence="3">The sequence shown here is derived from an EMBL/GenBank/DDBJ whole genome shotgun (WGS) entry which is preliminary data.</text>
</comment>
<dbReference type="InterPro" id="IPR001138">
    <property type="entry name" value="Zn2Cys6_DnaBD"/>
</dbReference>
<dbReference type="CDD" id="cd00067">
    <property type="entry name" value="GAL4"/>
    <property type="match status" value="1"/>
</dbReference>
<dbReference type="GO" id="GO:0000981">
    <property type="term" value="F:DNA-binding transcription factor activity, RNA polymerase II-specific"/>
    <property type="evidence" value="ECO:0007669"/>
    <property type="project" value="InterPro"/>
</dbReference>
<name>F9GE35_FUSOF</name>
<dbReference type="Pfam" id="PF00172">
    <property type="entry name" value="Zn_clus"/>
    <property type="match status" value="1"/>
</dbReference>
<dbReference type="InterPro" id="IPR036864">
    <property type="entry name" value="Zn2-C6_fun-type_DNA-bd_sf"/>
</dbReference>